<accession>A0ABR8FNA0</accession>
<keyword evidence="3" id="KW-1185">Reference proteome</keyword>
<feature type="transmembrane region" description="Helical" evidence="1">
    <location>
        <begin position="12"/>
        <end position="33"/>
    </location>
</feature>
<proteinExistence type="predicted"/>
<evidence type="ECO:0000256" key="1">
    <source>
        <dbReference type="SAM" id="Phobius"/>
    </source>
</evidence>
<comment type="caution">
    <text evidence="2">The sequence shown here is derived from an EMBL/GenBank/DDBJ whole genome shotgun (WGS) entry which is preliminary data.</text>
</comment>
<dbReference type="EMBL" id="JACJTB010000001">
    <property type="protein sequence ID" value="MBD2592954.1"/>
    <property type="molecule type" value="Genomic_DNA"/>
</dbReference>
<name>A0ABR8FNA0_9NOSO</name>
<dbReference type="Proteomes" id="UP000603457">
    <property type="component" value="Unassembled WGS sequence"/>
</dbReference>
<dbReference type="RefSeq" id="WP_190965925.1">
    <property type="nucleotide sequence ID" value="NZ_JACJTB010000001.1"/>
</dbReference>
<sequence length="68" mass="7980">MKYIITLPYSPPIYIVFSYTVTKIGVWGVWGVWEVWEVWEVWGVWVWGKENLAVSSLVYVSVTKKVLN</sequence>
<organism evidence="2 3">
    <name type="scientific">Nostoc spongiaeforme FACHB-130</name>
    <dbReference type="NCBI Taxonomy" id="1357510"/>
    <lineage>
        <taxon>Bacteria</taxon>
        <taxon>Bacillati</taxon>
        <taxon>Cyanobacteriota</taxon>
        <taxon>Cyanophyceae</taxon>
        <taxon>Nostocales</taxon>
        <taxon>Nostocaceae</taxon>
        <taxon>Nostoc</taxon>
    </lineage>
</organism>
<keyword evidence="1" id="KW-0472">Membrane</keyword>
<evidence type="ECO:0000313" key="3">
    <source>
        <dbReference type="Proteomes" id="UP000603457"/>
    </source>
</evidence>
<keyword evidence="1" id="KW-0812">Transmembrane</keyword>
<evidence type="ECO:0000313" key="2">
    <source>
        <dbReference type="EMBL" id="MBD2592954.1"/>
    </source>
</evidence>
<protein>
    <submittedName>
        <fullName evidence="2">Uncharacterized protein</fullName>
    </submittedName>
</protein>
<reference evidence="2 3" key="1">
    <citation type="journal article" date="2020" name="ISME J.">
        <title>Comparative genomics reveals insights into cyanobacterial evolution and habitat adaptation.</title>
        <authorList>
            <person name="Chen M.Y."/>
            <person name="Teng W.K."/>
            <person name="Zhao L."/>
            <person name="Hu C.X."/>
            <person name="Zhou Y.K."/>
            <person name="Han B.P."/>
            <person name="Song L.R."/>
            <person name="Shu W.S."/>
        </authorList>
    </citation>
    <scope>NUCLEOTIDE SEQUENCE [LARGE SCALE GENOMIC DNA]</scope>
    <source>
        <strain evidence="2 3">FACHB-130</strain>
    </source>
</reference>
<gene>
    <name evidence="2" type="ORF">H6G74_01255</name>
</gene>
<keyword evidence="1" id="KW-1133">Transmembrane helix</keyword>